<feature type="compositionally biased region" description="Basic and acidic residues" evidence="1">
    <location>
        <begin position="1"/>
        <end position="13"/>
    </location>
</feature>
<keyword evidence="3" id="KW-1185">Reference proteome</keyword>
<evidence type="ECO:0000256" key="1">
    <source>
        <dbReference type="SAM" id="MobiDB-lite"/>
    </source>
</evidence>
<protein>
    <submittedName>
        <fullName evidence="2">Uncharacterized protein</fullName>
    </submittedName>
</protein>
<organism evidence="2 3">
    <name type="scientific">Metschnikowia bicuspidata</name>
    <dbReference type="NCBI Taxonomy" id="27322"/>
    <lineage>
        <taxon>Eukaryota</taxon>
        <taxon>Fungi</taxon>
        <taxon>Dikarya</taxon>
        <taxon>Ascomycota</taxon>
        <taxon>Saccharomycotina</taxon>
        <taxon>Pichiomycetes</taxon>
        <taxon>Metschnikowiaceae</taxon>
        <taxon>Metschnikowia</taxon>
    </lineage>
</organism>
<gene>
    <name evidence="2" type="ORF">METBISCDRAFT_28988</name>
</gene>
<dbReference type="EMBL" id="ML004782">
    <property type="protein sequence ID" value="RKP28606.1"/>
    <property type="molecule type" value="Genomic_DNA"/>
</dbReference>
<dbReference type="AlphaFoldDB" id="A0A4P9Z7I6"/>
<accession>A0A4P9Z7I6</accession>
<reference evidence="3" key="1">
    <citation type="journal article" date="2018" name="Nat. Microbiol.">
        <title>Leveraging single-cell genomics to expand the fungal tree of life.</title>
        <authorList>
            <person name="Ahrendt S.R."/>
            <person name="Quandt C.A."/>
            <person name="Ciobanu D."/>
            <person name="Clum A."/>
            <person name="Salamov A."/>
            <person name="Andreopoulos B."/>
            <person name="Cheng J.F."/>
            <person name="Woyke T."/>
            <person name="Pelin A."/>
            <person name="Henrissat B."/>
            <person name="Reynolds N.K."/>
            <person name="Benny G.L."/>
            <person name="Smith M.E."/>
            <person name="James T.Y."/>
            <person name="Grigoriev I.V."/>
        </authorList>
    </citation>
    <scope>NUCLEOTIDE SEQUENCE [LARGE SCALE GENOMIC DNA]</scope>
    <source>
        <strain evidence="3">Baker2002</strain>
    </source>
</reference>
<dbReference type="InterPro" id="IPR027417">
    <property type="entry name" value="P-loop_NTPase"/>
</dbReference>
<dbReference type="OrthoDB" id="41266at2759"/>
<proteinExistence type="predicted"/>
<dbReference type="Proteomes" id="UP000268321">
    <property type="component" value="Unassembled WGS sequence"/>
</dbReference>
<evidence type="ECO:0000313" key="2">
    <source>
        <dbReference type="EMBL" id="RKP28606.1"/>
    </source>
</evidence>
<feature type="region of interest" description="Disordered" evidence="1">
    <location>
        <begin position="1"/>
        <end position="20"/>
    </location>
</feature>
<dbReference type="Gene3D" id="3.40.50.300">
    <property type="entry name" value="P-loop containing nucleotide triphosphate hydrolases"/>
    <property type="match status" value="1"/>
</dbReference>
<evidence type="ECO:0000313" key="3">
    <source>
        <dbReference type="Proteomes" id="UP000268321"/>
    </source>
</evidence>
<name>A0A4P9Z7I6_9ASCO</name>
<sequence length="72" mass="8155">MSDKPLFRAENSSDKIPNTPPRLLQSNLFCQPSALFEHLEGNIDFVGGSVSIRATEHWENWFDEKAINYGGM</sequence>